<dbReference type="EnsemblPlants" id="LPERR04G02470.1">
    <property type="protein sequence ID" value="LPERR04G02470.1"/>
    <property type="gene ID" value="LPERR04G02470"/>
</dbReference>
<reference evidence="1" key="3">
    <citation type="submission" date="2015-04" db="UniProtKB">
        <authorList>
            <consortium name="EnsemblPlants"/>
        </authorList>
    </citation>
    <scope>IDENTIFICATION</scope>
</reference>
<evidence type="ECO:0000313" key="2">
    <source>
        <dbReference type="Proteomes" id="UP000032180"/>
    </source>
</evidence>
<protein>
    <submittedName>
        <fullName evidence="1">Uncharacterized protein</fullName>
    </submittedName>
</protein>
<organism evidence="1 2">
    <name type="scientific">Leersia perrieri</name>
    <dbReference type="NCBI Taxonomy" id="77586"/>
    <lineage>
        <taxon>Eukaryota</taxon>
        <taxon>Viridiplantae</taxon>
        <taxon>Streptophyta</taxon>
        <taxon>Embryophyta</taxon>
        <taxon>Tracheophyta</taxon>
        <taxon>Spermatophyta</taxon>
        <taxon>Magnoliopsida</taxon>
        <taxon>Liliopsida</taxon>
        <taxon>Poales</taxon>
        <taxon>Poaceae</taxon>
        <taxon>BOP clade</taxon>
        <taxon>Oryzoideae</taxon>
        <taxon>Oryzeae</taxon>
        <taxon>Oryzinae</taxon>
        <taxon>Leersia</taxon>
    </lineage>
</organism>
<reference evidence="1 2" key="1">
    <citation type="submission" date="2012-08" db="EMBL/GenBank/DDBJ databases">
        <title>Oryza genome evolution.</title>
        <authorList>
            <person name="Wing R.A."/>
        </authorList>
    </citation>
    <scope>NUCLEOTIDE SEQUENCE</scope>
</reference>
<reference evidence="2" key="2">
    <citation type="submission" date="2013-12" db="EMBL/GenBank/DDBJ databases">
        <authorList>
            <person name="Yu Y."/>
            <person name="Lee S."/>
            <person name="de Baynast K."/>
            <person name="Wissotski M."/>
            <person name="Liu L."/>
            <person name="Talag J."/>
            <person name="Goicoechea J."/>
            <person name="Angelova A."/>
            <person name="Jetty R."/>
            <person name="Kudrna D."/>
            <person name="Golser W."/>
            <person name="Rivera L."/>
            <person name="Zhang J."/>
            <person name="Wing R."/>
        </authorList>
    </citation>
    <scope>NUCLEOTIDE SEQUENCE</scope>
</reference>
<name>A0A0D9W2J1_9ORYZ</name>
<sequence length="107" mass="11733">MECPVMPYGSSTLGGLATKVDVLAKGIMEVPGEVDKVSKDSSYDLARQVMSLILASYQARDPGFNPYVPTDDFPEGMEEDARRCVADAIEAIMDFLIIHTFAPTWTQ</sequence>
<dbReference type="AlphaFoldDB" id="A0A0D9W2J1"/>
<evidence type="ECO:0000313" key="1">
    <source>
        <dbReference type="EnsemblPlants" id="LPERR04G02470.1"/>
    </source>
</evidence>
<keyword evidence="2" id="KW-1185">Reference proteome</keyword>
<dbReference type="HOGENOM" id="CLU_2213724_0_0_1"/>
<dbReference type="Gramene" id="LPERR04G02470.1">
    <property type="protein sequence ID" value="LPERR04G02470.1"/>
    <property type="gene ID" value="LPERR04G02470"/>
</dbReference>
<accession>A0A0D9W2J1</accession>
<dbReference type="Proteomes" id="UP000032180">
    <property type="component" value="Chromosome 4"/>
</dbReference>
<proteinExistence type="predicted"/>